<keyword evidence="2" id="KW-1185">Reference proteome</keyword>
<comment type="caution">
    <text evidence="1">The sequence shown here is derived from an EMBL/GenBank/DDBJ whole genome shotgun (WGS) entry which is preliminary data.</text>
</comment>
<dbReference type="HOGENOM" id="CLU_2104827_0_0_11"/>
<evidence type="ECO:0000313" key="1">
    <source>
        <dbReference type="EMBL" id="EEA89509.1"/>
    </source>
</evidence>
<accession>B6GDY4</accession>
<gene>
    <name evidence="1" type="ORF">COLSTE_02319</name>
</gene>
<reference evidence="1 2" key="2">
    <citation type="submission" date="2008-10" db="EMBL/GenBank/DDBJ databases">
        <authorList>
            <person name="Fulton L."/>
            <person name="Clifton S."/>
            <person name="Fulton B."/>
            <person name="Xu J."/>
            <person name="Minx P."/>
            <person name="Pepin K.H."/>
            <person name="Johnson M."/>
            <person name="Thiruvilangam P."/>
            <person name="Bhonagiri V."/>
            <person name="Nash W.E."/>
            <person name="Mardis E.R."/>
            <person name="Wilson R.K."/>
        </authorList>
    </citation>
    <scope>NUCLEOTIDE SEQUENCE [LARGE SCALE GENOMIC DNA]</scope>
    <source>
        <strain evidence="1 2">DSM 13279</strain>
    </source>
</reference>
<organism evidence="1 2">
    <name type="scientific">Collinsella stercoris DSM 13279</name>
    <dbReference type="NCBI Taxonomy" id="445975"/>
    <lineage>
        <taxon>Bacteria</taxon>
        <taxon>Bacillati</taxon>
        <taxon>Actinomycetota</taxon>
        <taxon>Coriobacteriia</taxon>
        <taxon>Coriobacteriales</taxon>
        <taxon>Coriobacteriaceae</taxon>
        <taxon>Collinsella</taxon>
    </lineage>
</organism>
<evidence type="ECO:0000313" key="2">
    <source>
        <dbReference type="Proteomes" id="UP000003560"/>
    </source>
</evidence>
<dbReference type="RefSeq" id="WP_006721944.1">
    <property type="nucleotide sequence ID" value="NZ_CP085935.1"/>
</dbReference>
<dbReference type="eggNOG" id="ENOG5032A9N">
    <property type="taxonomic scope" value="Bacteria"/>
</dbReference>
<proteinExistence type="predicted"/>
<dbReference type="GeneID" id="98002365"/>
<reference evidence="1 2" key="1">
    <citation type="submission" date="2008-10" db="EMBL/GenBank/DDBJ databases">
        <title>Draft genome sequence of Collinsella stercoris (DSM 13279).</title>
        <authorList>
            <person name="Sudarsanam P."/>
            <person name="Ley R."/>
            <person name="Guruge J."/>
            <person name="Turnbaugh P.J."/>
            <person name="Mahowald M."/>
            <person name="Liep D."/>
            <person name="Gordon J."/>
        </authorList>
    </citation>
    <scope>NUCLEOTIDE SEQUENCE [LARGE SCALE GENOMIC DNA]</scope>
    <source>
        <strain evidence="1 2">DSM 13279</strain>
    </source>
</reference>
<dbReference type="EMBL" id="ABXJ01000132">
    <property type="protein sequence ID" value="EEA89509.1"/>
    <property type="molecule type" value="Genomic_DNA"/>
</dbReference>
<protein>
    <submittedName>
        <fullName evidence="1">Uncharacterized protein</fullName>
    </submittedName>
</protein>
<dbReference type="AlphaFoldDB" id="B6GDY4"/>
<name>B6GDY4_9ACTN</name>
<dbReference type="STRING" id="445975.COLSTE_02319"/>
<dbReference type="Proteomes" id="UP000003560">
    <property type="component" value="Unassembled WGS sequence"/>
</dbReference>
<sequence length="115" mass="12957">MLEDGKAGPIGRDTMDGILAVTGELRARVRRAFEPFEGVYQIDDLGEYVSEDDWREVWGGRPAWHEKAWMLADNGRWSAAEVAAMSPEEIEAAYDDPAFEPEVTFYTEADEKGEL</sequence>